<dbReference type="InterPro" id="IPR039786">
    <property type="entry name" value="EFR3"/>
</dbReference>
<gene>
    <name evidence="2" type="ORF">BJ508DRAFT_218646</name>
</gene>
<dbReference type="PANTHER" id="PTHR47766">
    <property type="entry name" value="PROTEIN EFR3"/>
    <property type="match status" value="1"/>
</dbReference>
<dbReference type="EMBL" id="ML120001">
    <property type="protein sequence ID" value="RPA70958.1"/>
    <property type="molecule type" value="Genomic_DNA"/>
</dbReference>
<dbReference type="GO" id="GO:0072659">
    <property type="term" value="P:protein localization to plasma membrane"/>
    <property type="evidence" value="ECO:0007669"/>
    <property type="project" value="InterPro"/>
</dbReference>
<evidence type="ECO:0000313" key="3">
    <source>
        <dbReference type="Proteomes" id="UP000275078"/>
    </source>
</evidence>
<protein>
    <recommendedName>
        <fullName evidence="4">Protein EFR3</fullName>
    </recommendedName>
</protein>
<dbReference type="InterPro" id="IPR049150">
    <property type="entry name" value="EFR3_HEAT-like_rpt"/>
</dbReference>
<evidence type="ECO:0000256" key="1">
    <source>
        <dbReference type="ARBA" id="ARBA00010216"/>
    </source>
</evidence>
<reference evidence="2 3" key="1">
    <citation type="journal article" date="2018" name="Nat. Ecol. Evol.">
        <title>Pezizomycetes genomes reveal the molecular basis of ectomycorrhizal truffle lifestyle.</title>
        <authorList>
            <person name="Murat C."/>
            <person name="Payen T."/>
            <person name="Noel B."/>
            <person name="Kuo A."/>
            <person name="Morin E."/>
            <person name="Chen J."/>
            <person name="Kohler A."/>
            <person name="Krizsan K."/>
            <person name="Balestrini R."/>
            <person name="Da Silva C."/>
            <person name="Montanini B."/>
            <person name="Hainaut M."/>
            <person name="Levati E."/>
            <person name="Barry K.W."/>
            <person name="Belfiori B."/>
            <person name="Cichocki N."/>
            <person name="Clum A."/>
            <person name="Dockter R.B."/>
            <person name="Fauchery L."/>
            <person name="Guy J."/>
            <person name="Iotti M."/>
            <person name="Le Tacon F."/>
            <person name="Lindquist E.A."/>
            <person name="Lipzen A."/>
            <person name="Malagnac F."/>
            <person name="Mello A."/>
            <person name="Molinier V."/>
            <person name="Miyauchi S."/>
            <person name="Poulain J."/>
            <person name="Riccioni C."/>
            <person name="Rubini A."/>
            <person name="Sitrit Y."/>
            <person name="Splivallo R."/>
            <person name="Traeger S."/>
            <person name="Wang M."/>
            <person name="Zifcakova L."/>
            <person name="Wipf D."/>
            <person name="Zambonelli A."/>
            <person name="Paolocci F."/>
            <person name="Nowrousian M."/>
            <person name="Ottonello S."/>
            <person name="Baldrian P."/>
            <person name="Spatafora J.W."/>
            <person name="Henrissat B."/>
            <person name="Nagy L.G."/>
            <person name="Aury J.M."/>
            <person name="Wincker P."/>
            <person name="Grigoriev I.V."/>
            <person name="Bonfante P."/>
            <person name="Martin F.M."/>
        </authorList>
    </citation>
    <scope>NUCLEOTIDE SEQUENCE [LARGE SCALE GENOMIC DNA]</scope>
    <source>
        <strain evidence="2 3">RN42</strain>
    </source>
</reference>
<dbReference type="Proteomes" id="UP000275078">
    <property type="component" value="Unassembled WGS sequence"/>
</dbReference>
<dbReference type="OrthoDB" id="19232at2759"/>
<dbReference type="GO" id="GO:0005886">
    <property type="term" value="C:plasma membrane"/>
    <property type="evidence" value="ECO:0007669"/>
    <property type="project" value="TreeGrafter"/>
</dbReference>
<accession>A0A3N4HCZ6</accession>
<keyword evidence="3" id="KW-1185">Reference proteome</keyword>
<dbReference type="STRING" id="1160509.A0A3N4HCZ6"/>
<dbReference type="Pfam" id="PF21072">
    <property type="entry name" value="EFR3"/>
    <property type="match status" value="1"/>
</dbReference>
<sequence>MRTLLRPKHQVLVLKCYPVAKNLSDPKPNPSELSYLLYYASSRRSKLQKVGEFLEKRTGRDVWRGRYGNVQVTLDILTAIIEKCPKDINLFAPSILQVLGDVLGSNDISLISYSLACFRAFCAHHDGAVLATDQSYLTKFESIITTYANFALNPPQASLSLRWRSIGLQAVKAIAASEALSSSDGKRQLELVVPVIVRNIYHENPDHLQKLVDMSLLSEDDEVHRLRLSLTLVPTSTSADAPTGIAAATAGTAEQADKLEEEDIGVSALLSLKRLFETSNVAQIQYATAAVLGCIVEKVQKDGAEGVSAGWAMRLLEMMAGWTPVQYRYLVLTTCQSKLTTTPIDDAALPTQGLLAKIVSCLLSSKVNLIGLSVMDVLLDFIAHISALLKLDGGKRKEEGAMTASPQRKELLRKLERCIGDLATHIYYSDQISDMVQELLAHLKATSSAAGPTDAQGEFFSTTTAAISGLRAIKAIFLVAQVHATTSGVGRNKVPIRVWEGSQWLLNEKSAEIRHAFIDAFVTWLDVEIGGQESVKEDGASFTLPELGQLSPRIRRTSGPPAWTQPQPIDSSTIFASGFLKLLLVAVYENAIRYANVPAEVMALHLLLTKIVTTLGFSAAMVALPMVMRLEDEGFQLPDTASKIALCSLALQFYATIASAFRLEESRKGLAREIDARKGSGQWFAGITTP</sequence>
<dbReference type="SUPFAM" id="SSF48371">
    <property type="entry name" value="ARM repeat"/>
    <property type="match status" value="1"/>
</dbReference>
<dbReference type="InterPro" id="IPR016024">
    <property type="entry name" value="ARM-type_fold"/>
</dbReference>
<dbReference type="PANTHER" id="PTHR47766:SF1">
    <property type="entry name" value="PROTEIN EFR3"/>
    <property type="match status" value="1"/>
</dbReference>
<comment type="similarity">
    <text evidence="1">Belongs to the EFR3 family.</text>
</comment>
<name>A0A3N4HCZ6_ASCIM</name>
<dbReference type="AlphaFoldDB" id="A0A3N4HCZ6"/>
<proteinExistence type="inferred from homology"/>
<evidence type="ECO:0000313" key="2">
    <source>
        <dbReference type="EMBL" id="RPA70958.1"/>
    </source>
</evidence>
<organism evidence="2 3">
    <name type="scientific">Ascobolus immersus RN42</name>
    <dbReference type="NCBI Taxonomy" id="1160509"/>
    <lineage>
        <taxon>Eukaryota</taxon>
        <taxon>Fungi</taxon>
        <taxon>Dikarya</taxon>
        <taxon>Ascomycota</taxon>
        <taxon>Pezizomycotina</taxon>
        <taxon>Pezizomycetes</taxon>
        <taxon>Pezizales</taxon>
        <taxon>Ascobolaceae</taxon>
        <taxon>Ascobolus</taxon>
    </lineage>
</organism>
<feature type="non-terminal residue" evidence="2">
    <location>
        <position position="690"/>
    </location>
</feature>
<evidence type="ECO:0008006" key="4">
    <source>
        <dbReference type="Google" id="ProtNLM"/>
    </source>
</evidence>